<dbReference type="Gene3D" id="3.90.79.10">
    <property type="entry name" value="Nucleoside Triphosphate Pyrophosphohydrolase"/>
    <property type="match status" value="1"/>
</dbReference>
<keyword evidence="5" id="KW-1185">Reference proteome</keyword>
<evidence type="ECO:0000256" key="2">
    <source>
        <dbReference type="RuleBase" id="RU003476"/>
    </source>
</evidence>
<dbReference type="InterPro" id="IPR020476">
    <property type="entry name" value="Nudix_hydrolase"/>
</dbReference>
<dbReference type="InterPro" id="IPR020084">
    <property type="entry name" value="NUDIX_hydrolase_CS"/>
</dbReference>
<proteinExistence type="inferred from homology"/>
<protein>
    <recommendedName>
        <fullName evidence="3">Nudix hydrolase domain-containing protein</fullName>
    </recommendedName>
</protein>
<evidence type="ECO:0000256" key="1">
    <source>
        <dbReference type="ARBA" id="ARBA00022801"/>
    </source>
</evidence>
<evidence type="ECO:0000313" key="5">
    <source>
        <dbReference type="Proteomes" id="UP001320148"/>
    </source>
</evidence>
<reference evidence="4 5" key="1">
    <citation type="submission" date="2021-02" db="EMBL/GenBank/DDBJ databases">
        <title>Complete genome of Desulfoluna sp. strain ASN36.</title>
        <authorList>
            <person name="Takahashi A."/>
            <person name="Kojima H."/>
            <person name="Fukui M."/>
        </authorList>
    </citation>
    <scope>NUCLEOTIDE SEQUENCE [LARGE SCALE GENOMIC DNA]</scope>
    <source>
        <strain evidence="4 5">ASN36</strain>
    </source>
</reference>
<organism evidence="4 5">
    <name type="scientific">Desulfoluna limicola</name>
    <dbReference type="NCBI Taxonomy" id="2810562"/>
    <lineage>
        <taxon>Bacteria</taxon>
        <taxon>Pseudomonadati</taxon>
        <taxon>Thermodesulfobacteriota</taxon>
        <taxon>Desulfobacteria</taxon>
        <taxon>Desulfobacterales</taxon>
        <taxon>Desulfolunaceae</taxon>
        <taxon>Desulfoluna</taxon>
    </lineage>
</organism>
<dbReference type="SUPFAM" id="SSF55811">
    <property type="entry name" value="Nudix"/>
    <property type="match status" value="1"/>
</dbReference>
<name>A0ABN6F7K7_9BACT</name>
<evidence type="ECO:0000259" key="3">
    <source>
        <dbReference type="PROSITE" id="PS51462"/>
    </source>
</evidence>
<comment type="similarity">
    <text evidence="2">Belongs to the Nudix hydrolase family.</text>
</comment>
<gene>
    <name evidence="4" type="ORF">DSLASN_39540</name>
</gene>
<dbReference type="RefSeq" id="WP_236889723.1">
    <property type="nucleotide sequence ID" value="NZ_AP024488.1"/>
</dbReference>
<dbReference type="PRINTS" id="PR00502">
    <property type="entry name" value="NUDIXFAMILY"/>
</dbReference>
<accession>A0ABN6F7K7</accession>
<dbReference type="PROSITE" id="PS00893">
    <property type="entry name" value="NUDIX_BOX"/>
    <property type="match status" value="1"/>
</dbReference>
<dbReference type="EMBL" id="AP024488">
    <property type="protein sequence ID" value="BCS98322.1"/>
    <property type="molecule type" value="Genomic_DNA"/>
</dbReference>
<dbReference type="Proteomes" id="UP001320148">
    <property type="component" value="Chromosome"/>
</dbReference>
<evidence type="ECO:0000313" key="4">
    <source>
        <dbReference type="EMBL" id="BCS98322.1"/>
    </source>
</evidence>
<dbReference type="PANTHER" id="PTHR43736">
    <property type="entry name" value="ADP-RIBOSE PYROPHOSPHATASE"/>
    <property type="match status" value="1"/>
</dbReference>
<dbReference type="Pfam" id="PF00293">
    <property type="entry name" value="NUDIX"/>
    <property type="match status" value="1"/>
</dbReference>
<feature type="domain" description="Nudix hydrolase" evidence="3">
    <location>
        <begin position="55"/>
        <end position="183"/>
    </location>
</feature>
<dbReference type="InterPro" id="IPR000086">
    <property type="entry name" value="NUDIX_hydrolase_dom"/>
</dbReference>
<dbReference type="PANTHER" id="PTHR43736:SF1">
    <property type="entry name" value="DIHYDRONEOPTERIN TRIPHOSPHATE DIPHOSPHATASE"/>
    <property type="match status" value="1"/>
</dbReference>
<dbReference type="PROSITE" id="PS51462">
    <property type="entry name" value="NUDIX"/>
    <property type="match status" value="1"/>
</dbReference>
<sequence length="190" mass="20984">MPTDASLTALCTQSAPALTPKKKKHCMFCGGALSRRFVEGRDRLYCESCSSPLYENPVPASCVVVVDEEERLLLVKRNVPPKEGMWCLPGGFMELHESPEEAAIRELREEAGVCGRIETLLGVTTNPNPDYGTVLLMGFLVRHWTGVPVAGDDADDARFFPLGELPEVAFQSHRHFIRNYLLTRNAHAAG</sequence>
<dbReference type="InterPro" id="IPR015797">
    <property type="entry name" value="NUDIX_hydrolase-like_dom_sf"/>
</dbReference>
<keyword evidence="1 2" id="KW-0378">Hydrolase</keyword>